<proteinExistence type="predicted"/>
<reference evidence="6 7" key="1">
    <citation type="submission" date="2019-03" db="EMBL/GenBank/DDBJ databases">
        <title>Draft genome sequences of novel Actinobacteria.</title>
        <authorList>
            <person name="Sahin N."/>
            <person name="Ay H."/>
            <person name="Saygin H."/>
        </authorList>
    </citation>
    <scope>NUCLEOTIDE SEQUENCE [LARGE SCALE GENOMIC DNA]</scope>
    <source>
        <strain evidence="6 7">JCM 30547</strain>
    </source>
</reference>
<keyword evidence="4" id="KW-0732">Signal</keyword>
<evidence type="ECO:0000256" key="1">
    <source>
        <dbReference type="ARBA" id="ARBA00022801"/>
    </source>
</evidence>
<evidence type="ECO:0000256" key="2">
    <source>
        <dbReference type="ARBA" id="ARBA00022963"/>
    </source>
</evidence>
<feature type="chain" id="PRO_5020504604" evidence="4">
    <location>
        <begin position="28"/>
        <end position="294"/>
    </location>
</feature>
<dbReference type="InterPro" id="IPR041127">
    <property type="entry name" value="PET_hydrolase/cutinase-like"/>
</dbReference>
<keyword evidence="7" id="KW-1185">Reference proteome</keyword>
<dbReference type="Proteomes" id="UP000295075">
    <property type="component" value="Unassembled WGS sequence"/>
</dbReference>
<keyword evidence="3" id="KW-0443">Lipid metabolism</keyword>
<evidence type="ECO:0000259" key="5">
    <source>
        <dbReference type="Pfam" id="PF12740"/>
    </source>
</evidence>
<dbReference type="GO" id="GO:0016042">
    <property type="term" value="P:lipid catabolic process"/>
    <property type="evidence" value="ECO:0007669"/>
    <property type="project" value="UniProtKB-KW"/>
</dbReference>
<evidence type="ECO:0000256" key="3">
    <source>
        <dbReference type="ARBA" id="ARBA00023098"/>
    </source>
</evidence>
<dbReference type="PANTHER" id="PTHR10272">
    <property type="entry name" value="PLATELET-ACTIVATING FACTOR ACETYLHYDROLASE"/>
    <property type="match status" value="1"/>
</dbReference>
<feature type="signal peptide" evidence="4">
    <location>
        <begin position="1"/>
        <end position="27"/>
    </location>
</feature>
<dbReference type="RefSeq" id="WP_132410710.1">
    <property type="nucleotide sequence ID" value="NZ_SMKA01000134.1"/>
</dbReference>
<feature type="domain" description="PET hydrolase/cutinase-like" evidence="5">
    <location>
        <begin position="31"/>
        <end position="272"/>
    </location>
</feature>
<dbReference type="Pfam" id="PF12740">
    <property type="entry name" value="PETase"/>
    <property type="match status" value="1"/>
</dbReference>
<dbReference type="PANTHER" id="PTHR10272:SF0">
    <property type="entry name" value="PLATELET-ACTIVATING FACTOR ACETYLHYDROLASE"/>
    <property type="match status" value="1"/>
</dbReference>
<evidence type="ECO:0000256" key="4">
    <source>
        <dbReference type="SAM" id="SignalP"/>
    </source>
</evidence>
<dbReference type="InterPro" id="IPR029058">
    <property type="entry name" value="AB_hydrolase_fold"/>
</dbReference>
<comment type="caution">
    <text evidence="6">The sequence shown here is derived from an EMBL/GenBank/DDBJ whole genome shotgun (WGS) entry which is preliminary data.</text>
</comment>
<dbReference type="AlphaFoldDB" id="A0A4R4PR61"/>
<dbReference type="OrthoDB" id="9812672at2"/>
<dbReference type="Gene3D" id="3.40.50.1820">
    <property type="entry name" value="alpha/beta hydrolase"/>
    <property type="match status" value="1"/>
</dbReference>
<evidence type="ECO:0000313" key="7">
    <source>
        <dbReference type="Proteomes" id="UP000295075"/>
    </source>
</evidence>
<dbReference type="GO" id="GO:0003847">
    <property type="term" value="F:1-alkyl-2-acetylglycerophosphocholine esterase activity"/>
    <property type="evidence" value="ECO:0007669"/>
    <property type="project" value="TreeGrafter"/>
</dbReference>
<keyword evidence="1" id="KW-0378">Hydrolase</keyword>
<accession>A0A4R4PR61</accession>
<organism evidence="6 7">
    <name type="scientific">Kribbella albertanoniae</name>
    <dbReference type="NCBI Taxonomy" id="1266829"/>
    <lineage>
        <taxon>Bacteria</taxon>
        <taxon>Bacillati</taxon>
        <taxon>Actinomycetota</taxon>
        <taxon>Actinomycetes</taxon>
        <taxon>Propionibacteriales</taxon>
        <taxon>Kribbellaceae</taxon>
        <taxon>Kribbella</taxon>
    </lineage>
</organism>
<evidence type="ECO:0000313" key="6">
    <source>
        <dbReference type="EMBL" id="TDC24762.1"/>
    </source>
</evidence>
<dbReference type="SUPFAM" id="SSF53474">
    <property type="entry name" value="alpha/beta-Hydrolases"/>
    <property type="match status" value="1"/>
</dbReference>
<keyword evidence="2" id="KW-0442">Lipid degradation</keyword>
<sequence length="294" mass="30824">MPRVALALKALLAAVLIGLVAAQPVSATQTAKQTAKQAGTAPTAAVAERYFEQAGPHQVTKTAGGPDHTLYYPTDLTTSTTKHPVVLWGNGTGATVDQYDVFLRHLASWGFVVAAANTGQSGSGQEMLAGGKFLIAENARSGSVFHQRVDTANIGAAGHSQGGGGAIAAGADPMVKVTIPVQPGPQGSVPALRGPSLFIAGQLDYIVPSFYVRSRYASAKTHPAVFAELKGSDHFFPGETRTRLIGVNTAWFRYWLAGDQRAKAVFFGPKQTAELFNDSGWSSVDRNSKADAIS</sequence>
<protein>
    <submittedName>
        <fullName evidence="6">Acetylxylan esterase</fullName>
    </submittedName>
</protein>
<name>A0A4R4PR61_9ACTN</name>
<gene>
    <name evidence="6" type="ORF">E1261_25545</name>
</gene>
<dbReference type="EMBL" id="SMKA01000134">
    <property type="protein sequence ID" value="TDC24762.1"/>
    <property type="molecule type" value="Genomic_DNA"/>
</dbReference>